<evidence type="ECO:0000256" key="2">
    <source>
        <dbReference type="ARBA" id="ARBA00012438"/>
    </source>
</evidence>
<dbReference type="PANTHER" id="PTHR24421:SF10">
    <property type="entry name" value="NITRATE_NITRITE SENSOR PROTEIN NARQ"/>
    <property type="match status" value="1"/>
</dbReference>
<evidence type="ECO:0000259" key="12">
    <source>
        <dbReference type="Pfam" id="PF13796"/>
    </source>
</evidence>
<evidence type="ECO:0000259" key="10">
    <source>
        <dbReference type="Pfam" id="PF02518"/>
    </source>
</evidence>
<dbReference type="InterPro" id="IPR025828">
    <property type="entry name" value="Put_sensor_dom"/>
</dbReference>
<dbReference type="CDD" id="cd16917">
    <property type="entry name" value="HATPase_UhpB-NarQ-NarX-like"/>
    <property type="match status" value="1"/>
</dbReference>
<dbReference type="Pfam" id="PF02518">
    <property type="entry name" value="HATPase_c"/>
    <property type="match status" value="1"/>
</dbReference>
<evidence type="ECO:0000256" key="1">
    <source>
        <dbReference type="ARBA" id="ARBA00000085"/>
    </source>
</evidence>
<dbReference type="Proteomes" id="UP001500266">
    <property type="component" value="Unassembled WGS sequence"/>
</dbReference>
<dbReference type="Pfam" id="PF13796">
    <property type="entry name" value="Sensor"/>
    <property type="match status" value="1"/>
</dbReference>
<keyword evidence="4" id="KW-0808">Transferase</keyword>
<dbReference type="PANTHER" id="PTHR24421">
    <property type="entry name" value="NITRATE/NITRITE SENSOR PROTEIN NARX-RELATED"/>
    <property type="match status" value="1"/>
</dbReference>
<evidence type="ECO:0000256" key="8">
    <source>
        <dbReference type="ARBA" id="ARBA00023012"/>
    </source>
</evidence>
<evidence type="ECO:0000256" key="3">
    <source>
        <dbReference type="ARBA" id="ARBA00022553"/>
    </source>
</evidence>
<dbReference type="InterPro" id="IPR003594">
    <property type="entry name" value="HATPase_dom"/>
</dbReference>
<dbReference type="InterPro" id="IPR050482">
    <property type="entry name" value="Sensor_HK_TwoCompSys"/>
</dbReference>
<keyword evidence="9" id="KW-0472">Membrane</keyword>
<dbReference type="RefSeq" id="WP_378271236.1">
    <property type="nucleotide sequence ID" value="NZ_JBHTFR010000001.1"/>
</dbReference>
<feature type="domain" description="Putative sensor" evidence="12">
    <location>
        <begin position="33"/>
        <end position="210"/>
    </location>
</feature>
<reference evidence="14" key="1">
    <citation type="journal article" date="2019" name="Int. J. Syst. Evol. Microbiol.">
        <title>The Global Catalogue of Microorganisms (GCM) 10K type strain sequencing project: providing services to taxonomists for standard genome sequencing and annotation.</title>
        <authorList>
            <consortium name="The Broad Institute Genomics Platform"/>
            <consortium name="The Broad Institute Genome Sequencing Center for Infectious Disease"/>
            <person name="Wu L."/>
            <person name="Ma J."/>
        </authorList>
    </citation>
    <scope>NUCLEOTIDE SEQUENCE [LARGE SCALE GENOMIC DNA]</scope>
    <source>
        <strain evidence="14">JCM 17316</strain>
    </source>
</reference>
<dbReference type="SUPFAM" id="SSF55874">
    <property type="entry name" value="ATPase domain of HSP90 chaperone/DNA topoisomerase II/histidine kinase"/>
    <property type="match status" value="1"/>
</dbReference>
<comment type="catalytic activity">
    <reaction evidence="1">
        <text>ATP + protein L-histidine = ADP + protein N-phospho-L-histidine.</text>
        <dbReference type="EC" id="2.7.13.3"/>
    </reaction>
</comment>
<organism evidence="13 14">
    <name type="scientific">Actinomadura keratinilytica</name>
    <dbReference type="NCBI Taxonomy" id="547461"/>
    <lineage>
        <taxon>Bacteria</taxon>
        <taxon>Bacillati</taxon>
        <taxon>Actinomycetota</taxon>
        <taxon>Actinomycetes</taxon>
        <taxon>Streptosporangiales</taxon>
        <taxon>Thermomonosporaceae</taxon>
        <taxon>Actinomadura</taxon>
    </lineage>
</organism>
<proteinExistence type="predicted"/>
<keyword evidence="6" id="KW-0418">Kinase</keyword>
<dbReference type="InterPro" id="IPR036890">
    <property type="entry name" value="HATPase_C_sf"/>
</dbReference>
<evidence type="ECO:0000259" key="11">
    <source>
        <dbReference type="Pfam" id="PF07730"/>
    </source>
</evidence>
<keyword evidence="5" id="KW-0547">Nucleotide-binding</keyword>
<feature type="domain" description="Signal transduction histidine kinase subgroup 3 dimerisation and phosphoacceptor" evidence="11">
    <location>
        <begin position="239"/>
        <end position="306"/>
    </location>
</feature>
<feature type="transmembrane region" description="Helical" evidence="9">
    <location>
        <begin position="21"/>
        <end position="38"/>
    </location>
</feature>
<dbReference type="EC" id="2.7.13.3" evidence="2"/>
<evidence type="ECO:0000256" key="6">
    <source>
        <dbReference type="ARBA" id="ARBA00022777"/>
    </source>
</evidence>
<evidence type="ECO:0000256" key="7">
    <source>
        <dbReference type="ARBA" id="ARBA00022840"/>
    </source>
</evidence>
<keyword evidence="7" id="KW-0067">ATP-binding</keyword>
<accession>A0ABP7YL62</accession>
<evidence type="ECO:0000313" key="14">
    <source>
        <dbReference type="Proteomes" id="UP001500266"/>
    </source>
</evidence>
<evidence type="ECO:0000313" key="13">
    <source>
        <dbReference type="EMBL" id="GAA4137912.1"/>
    </source>
</evidence>
<keyword evidence="9" id="KW-0812">Transmembrane</keyword>
<feature type="transmembrane region" description="Helical" evidence="9">
    <location>
        <begin position="44"/>
        <end position="65"/>
    </location>
</feature>
<evidence type="ECO:0000256" key="5">
    <source>
        <dbReference type="ARBA" id="ARBA00022741"/>
    </source>
</evidence>
<comment type="caution">
    <text evidence="13">The sequence shown here is derived from an EMBL/GenBank/DDBJ whole genome shotgun (WGS) entry which is preliminary data.</text>
</comment>
<feature type="domain" description="Histidine kinase/HSP90-like ATPase" evidence="10">
    <location>
        <begin position="343"/>
        <end position="427"/>
    </location>
</feature>
<keyword evidence="8" id="KW-0902">Two-component regulatory system</keyword>
<feature type="transmembrane region" description="Helical" evidence="9">
    <location>
        <begin position="114"/>
        <end position="140"/>
    </location>
</feature>
<keyword evidence="9" id="KW-1133">Transmembrane helix</keyword>
<dbReference type="InterPro" id="IPR011712">
    <property type="entry name" value="Sig_transdc_His_kin_sub3_dim/P"/>
</dbReference>
<evidence type="ECO:0000256" key="9">
    <source>
        <dbReference type="SAM" id="Phobius"/>
    </source>
</evidence>
<name>A0ABP7YL62_9ACTN</name>
<evidence type="ECO:0000256" key="4">
    <source>
        <dbReference type="ARBA" id="ARBA00022679"/>
    </source>
</evidence>
<keyword evidence="3" id="KW-0597">Phosphoprotein</keyword>
<dbReference type="Gene3D" id="3.30.565.10">
    <property type="entry name" value="Histidine kinase-like ATPase, C-terminal domain"/>
    <property type="match status" value="1"/>
</dbReference>
<dbReference type="Gene3D" id="1.20.5.1930">
    <property type="match status" value="1"/>
</dbReference>
<protein>
    <recommendedName>
        <fullName evidence="2">histidine kinase</fullName>
        <ecNumber evidence="2">2.7.13.3</ecNumber>
    </recommendedName>
</protein>
<dbReference type="EMBL" id="BAABDO010000025">
    <property type="protein sequence ID" value="GAA4137912.1"/>
    <property type="molecule type" value="Genomic_DNA"/>
</dbReference>
<gene>
    <name evidence="13" type="ORF">GCM10022416_22810</name>
</gene>
<sequence>MDGEVRQRTWWARWAMAPWRGLWTWLLWLPGLLLLTTLNSALTLIPVGIGLLLMVPVLVWARSLADLYRKEINKWTDTRIERPYLPAPEPEPGLMGLLHRLKWLVSDPATWRDLLWLTVAPFAGVVTAALPALLILYGAWGWLLAGGMAEVITAHGGQEWYGFVRIDDASAFDASVEPATAVLGTVFIAAGFLTGPKLLDVHGRWARAMLGPTEASRLKLRVQHLTETRSDAVDASAAELRRIERDLHDGAQARLVAMGMSLGAIEHLLDKDPEKARVLLAEAREASATALRELRDLVRGIHPPVLADRGLADAVRALALDLPLKVETDIELAGRPEPPVESAAYFAVSEVLANAVKHSGASRVWLDMRYNDGMLRITITDDGRGGASPENGSGLRGIERRLGTFDGVLALSSPAGGPTIVTMELPCTLT</sequence>
<keyword evidence="14" id="KW-1185">Reference proteome</keyword>
<dbReference type="Pfam" id="PF07730">
    <property type="entry name" value="HisKA_3"/>
    <property type="match status" value="1"/>
</dbReference>